<dbReference type="GO" id="GO:0004867">
    <property type="term" value="F:serine-type endopeptidase inhibitor activity"/>
    <property type="evidence" value="ECO:0007669"/>
    <property type="project" value="TreeGrafter"/>
</dbReference>
<reference evidence="3" key="1">
    <citation type="submission" date="2025-08" db="UniProtKB">
        <authorList>
            <consortium name="Ensembl"/>
        </authorList>
    </citation>
    <scope>IDENTIFICATION</scope>
</reference>
<dbReference type="InterPro" id="IPR050514">
    <property type="entry name" value="WAP_four-disulfide_core"/>
</dbReference>
<protein>
    <recommendedName>
        <fullName evidence="2">WAP domain-containing protein</fullName>
    </recommendedName>
</protein>
<evidence type="ECO:0000313" key="3">
    <source>
        <dbReference type="Ensembl" id="ENSCLMP00005011473.1"/>
    </source>
</evidence>
<name>A0A8C2X2K5_CYCLU</name>
<accession>A0A8C2X2K5</accession>
<dbReference type="Gene3D" id="4.10.75.10">
    <property type="entry name" value="Elafin-like"/>
    <property type="match status" value="2"/>
</dbReference>
<proteinExistence type="predicted"/>
<dbReference type="AlphaFoldDB" id="A0A8C2X2K5"/>
<dbReference type="PANTHER" id="PTHR19441">
    <property type="entry name" value="WHEY ACDIC PROTEIN WAP"/>
    <property type="match status" value="1"/>
</dbReference>
<feature type="signal peptide" evidence="1">
    <location>
        <begin position="1"/>
        <end position="30"/>
    </location>
</feature>
<feature type="domain" description="WAP" evidence="2">
    <location>
        <begin position="22"/>
        <end position="70"/>
    </location>
</feature>
<organism evidence="3 4">
    <name type="scientific">Cyclopterus lumpus</name>
    <name type="common">Lumpsucker</name>
    <dbReference type="NCBI Taxonomy" id="8103"/>
    <lineage>
        <taxon>Eukaryota</taxon>
        <taxon>Metazoa</taxon>
        <taxon>Chordata</taxon>
        <taxon>Craniata</taxon>
        <taxon>Vertebrata</taxon>
        <taxon>Euteleostomi</taxon>
        <taxon>Actinopterygii</taxon>
        <taxon>Neopterygii</taxon>
        <taxon>Teleostei</taxon>
        <taxon>Neoteleostei</taxon>
        <taxon>Acanthomorphata</taxon>
        <taxon>Eupercaria</taxon>
        <taxon>Perciformes</taxon>
        <taxon>Cottioidei</taxon>
        <taxon>Cottales</taxon>
        <taxon>Cyclopteridae</taxon>
        <taxon>Cyclopterus</taxon>
    </lineage>
</organism>
<dbReference type="GeneTree" id="ENSGT01060000248817"/>
<dbReference type="InterPro" id="IPR036645">
    <property type="entry name" value="Elafin-like_sf"/>
</dbReference>
<dbReference type="GO" id="GO:0045087">
    <property type="term" value="P:innate immune response"/>
    <property type="evidence" value="ECO:0007669"/>
    <property type="project" value="TreeGrafter"/>
</dbReference>
<evidence type="ECO:0000313" key="4">
    <source>
        <dbReference type="Proteomes" id="UP000694565"/>
    </source>
</evidence>
<feature type="chain" id="PRO_5034638694" description="WAP domain-containing protein" evidence="1">
    <location>
        <begin position="31"/>
        <end position="116"/>
    </location>
</feature>
<dbReference type="SUPFAM" id="SSF57256">
    <property type="entry name" value="Elafin-like"/>
    <property type="match status" value="2"/>
</dbReference>
<dbReference type="PANTHER" id="PTHR19441:SF95">
    <property type="entry name" value="PERLWAPIN ISOFORM X1"/>
    <property type="match status" value="1"/>
</dbReference>
<dbReference type="PRINTS" id="PR00003">
    <property type="entry name" value="4DISULPHCORE"/>
</dbReference>
<sequence>MQSSDLSPLIRSPLLLHCLFLFAEKSGVCPVPATGFGVGLCHHFCFNDMDCPETEKCCHNGCGYECRAPYKEKPGRCPPINGPTTCDEACAQDWQCPGTQKCCKTCGHVKCNNTKF</sequence>
<evidence type="ECO:0000259" key="2">
    <source>
        <dbReference type="PROSITE" id="PS51390"/>
    </source>
</evidence>
<dbReference type="Proteomes" id="UP000694565">
    <property type="component" value="Unplaced"/>
</dbReference>
<dbReference type="SMART" id="SM00217">
    <property type="entry name" value="WAP"/>
    <property type="match status" value="2"/>
</dbReference>
<evidence type="ECO:0000256" key="1">
    <source>
        <dbReference type="SAM" id="SignalP"/>
    </source>
</evidence>
<dbReference type="Ensembl" id="ENSCLMT00005012346.1">
    <property type="protein sequence ID" value="ENSCLMP00005011473.1"/>
    <property type="gene ID" value="ENSCLMG00005006213.1"/>
</dbReference>
<keyword evidence="4" id="KW-1185">Reference proteome</keyword>
<reference evidence="3" key="2">
    <citation type="submission" date="2025-09" db="UniProtKB">
        <authorList>
            <consortium name="Ensembl"/>
        </authorList>
    </citation>
    <scope>IDENTIFICATION</scope>
</reference>
<dbReference type="GO" id="GO:0019731">
    <property type="term" value="P:antibacterial humoral response"/>
    <property type="evidence" value="ECO:0007669"/>
    <property type="project" value="TreeGrafter"/>
</dbReference>
<dbReference type="InterPro" id="IPR008197">
    <property type="entry name" value="WAP_dom"/>
</dbReference>
<dbReference type="Pfam" id="PF00095">
    <property type="entry name" value="WAP"/>
    <property type="match status" value="2"/>
</dbReference>
<feature type="domain" description="WAP" evidence="2">
    <location>
        <begin position="71"/>
        <end position="115"/>
    </location>
</feature>
<dbReference type="PROSITE" id="PS51390">
    <property type="entry name" value="WAP"/>
    <property type="match status" value="2"/>
</dbReference>
<keyword evidence="1" id="KW-0732">Signal</keyword>
<dbReference type="GO" id="GO:0005615">
    <property type="term" value="C:extracellular space"/>
    <property type="evidence" value="ECO:0007669"/>
    <property type="project" value="TreeGrafter"/>
</dbReference>